<dbReference type="Gene3D" id="1.20.120.1900">
    <property type="entry name" value="Gamma-tubulin complex, C-terminal domain"/>
    <property type="match status" value="2"/>
</dbReference>
<accession>A0A225VSB7</accession>
<comment type="subcellular location">
    <subcellularLocation>
        <location evidence="1">Cytoplasm</location>
        <location evidence="1">Cytoskeleton</location>
    </subcellularLocation>
</comment>
<dbReference type="PANTHER" id="PTHR19302">
    <property type="entry name" value="GAMMA TUBULIN COMPLEX PROTEIN"/>
    <property type="match status" value="1"/>
</dbReference>
<dbReference type="GO" id="GO:0051225">
    <property type="term" value="P:spindle assembly"/>
    <property type="evidence" value="ECO:0007669"/>
    <property type="project" value="TreeGrafter"/>
</dbReference>
<dbReference type="Pfam" id="PF04130">
    <property type="entry name" value="GCP_C_terminal"/>
    <property type="match status" value="2"/>
</dbReference>
<feature type="non-terminal residue" evidence="10">
    <location>
        <position position="1"/>
    </location>
</feature>
<dbReference type="Proteomes" id="UP000198211">
    <property type="component" value="Unassembled WGS sequence"/>
</dbReference>
<name>A0A225VSB7_9STRA</name>
<evidence type="ECO:0000313" key="10">
    <source>
        <dbReference type="EMBL" id="OWZ07798.1"/>
    </source>
</evidence>
<comment type="caution">
    <text evidence="10">The sequence shown here is derived from an EMBL/GenBank/DDBJ whole genome shotgun (WGS) entry which is preliminary data.</text>
</comment>
<feature type="region of interest" description="Disordered" evidence="7">
    <location>
        <begin position="848"/>
        <end position="890"/>
    </location>
</feature>
<dbReference type="InterPro" id="IPR042241">
    <property type="entry name" value="GCP_C_sf"/>
</dbReference>
<comment type="similarity">
    <text evidence="2">Belongs to the TUBGCP family.</text>
</comment>
<feature type="compositionally biased region" description="Basic and acidic residues" evidence="7">
    <location>
        <begin position="915"/>
        <end position="924"/>
    </location>
</feature>
<dbReference type="EMBL" id="NBNE01003398">
    <property type="protein sequence ID" value="OWZ07798.1"/>
    <property type="molecule type" value="Genomic_DNA"/>
</dbReference>
<feature type="region of interest" description="Disordered" evidence="7">
    <location>
        <begin position="1004"/>
        <end position="1079"/>
    </location>
</feature>
<evidence type="ECO:0008006" key="12">
    <source>
        <dbReference type="Google" id="ProtNLM"/>
    </source>
</evidence>
<keyword evidence="6" id="KW-0175">Coiled coil</keyword>
<evidence type="ECO:0000256" key="2">
    <source>
        <dbReference type="ARBA" id="ARBA00010337"/>
    </source>
</evidence>
<feature type="domain" description="Gamma tubulin complex component C-terminal" evidence="8">
    <location>
        <begin position="1293"/>
        <end position="1438"/>
    </location>
</feature>
<keyword evidence="5" id="KW-0206">Cytoskeleton</keyword>
<evidence type="ECO:0000256" key="1">
    <source>
        <dbReference type="ARBA" id="ARBA00004245"/>
    </source>
</evidence>
<evidence type="ECO:0000313" key="11">
    <source>
        <dbReference type="Proteomes" id="UP000198211"/>
    </source>
</evidence>
<gene>
    <name evidence="10" type="ORF">PHMEG_00019771</name>
</gene>
<dbReference type="GO" id="GO:0000930">
    <property type="term" value="C:gamma-tubulin complex"/>
    <property type="evidence" value="ECO:0007669"/>
    <property type="project" value="TreeGrafter"/>
</dbReference>
<dbReference type="GO" id="GO:0043015">
    <property type="term" value="F:gamma-tubulin binding"/>
    <property type="evidence" value="ECO:0007669"/>
    <property type="project" value="InterPro"/>
</dbReference>
<dbReference type="GO" id="GO:0005874">
    <property type="term" value="C:microtubule"/>
    <property type="evidence" value="ECO:0007669"/>
    <property type="project" value="UniProtKB-KW"/>
</dbReference>
<dbReference type="GO" id="GO:0000922">
    <property type="term" value="C:spindle pole"/>
    <property type="evidence" value="ECO:0007669"/>
    <property type="project" value="InterPro"/>
</dbReference>
<dbReference type="InterPro" id="IPR041470">
    <property type="entry name" value="GCP_N"/>
</dbReference>
<dbReference type="GO" id="GO:0051011">
    <property type="term" value="F:microtubule minus-end binding"/>
    <property type="evidence" value="ECO:0007669"/>
    <property type="project" value="TreeGrafter"/>
</dbReference>
<protein>
    <recommendedName>
        <fullName evidence="12">Gamma tubulin complex component C-terminal domain-containing protein</fullName>
    </recommendedName>
</protein>
<dbReference type="GO" id="GO:0031122">
    <property type="term" value="P:cytoplasmic microtubule organization"/>
    <property type="evidence" value="ECO:0007669"/>
    <property type="project" value="TreeGrafter"/>
</dbReference>
<dbReference type="OrthoDB" id="78652at2759"/>
<feature type="domain" description="Gamma tubulin complex component C-terminal" evidence="8">
    <location>
        <begin position="1155"/>
        <end position="1279"/>
    </location>
</feature>
<sequence>MQQAPMATGSEAGVVDLLKRLHSHICNDSRNNLRRVLPVYQRLLSPREDASVAVQHELLGIRAMLLACGEDTDVVDVVDRMDRVVERCLSIQEQQNQCREAAGDWPVPMDEVMRLLVALAGGEDGQTFVLEDPMQTASGSSSKVRRDLLAISLHCVDCIVQRSRALFHKTPVTLQEKALFSQDLFGVFGNGISTQHTSLWCPENNISEDREVISMIPFKKPNQFFGLPGNPVTETDFDLGFMVSNNTPKHQRHGQLLIPNANTKTLKTMEYGKQTAHLSLRKEVFFYDGTQEVNFEEQIYEQEANWGEMSSITENSSWGSKSSVDDSELWITQTYAWENLGNREGLPDSYTKPIVRGQKRSLRDLVIPDMFTCRNYVGDAPLEIHEKDFIEDALQVLNGVESTIFRRDLQSATFQFPAIRRLKLPNTTISATKSVLEVFRKAGTIVMRLELLAIYYSQNPARGGKTLQAMGDALQLYLSTHRICIEGIVQQHLESYGNTNQEDEIISVTKLVGTTRKTCRVLDFIGDVFGCNDDAFWPLLQKGTFPRGVALLNHLHHHVSSLWVEDSSGCMHQLVKWFLVKSCSPLLAVLSDLISLGRVDESTDPFDEFEVTVWSRNFQVKTDTGGGDGFFSEGQSAEMLPNFLEEIAPLIIHLSHVQALLRNMNSIAVIHPMVNMLPLVMITHADGAIRYAEDWKSTIGEPMASTRNTQCLDDSDTHKSISEDILPVGEVSRRYMFYENTEAKRNSQLQQRSMLDQQVLENRQHQLQLARQEKADEIKRIDEVETSHAGQVAYGREVLFKKYSLLMNGAKERHDYMKWRRDRALRISNAKEQLKSLHASDTIAWTADMGKESNDKSKRAPEGESVNFPTEEGGDSPPGSTCIDASMPASTASVEASKESENCVFASTDECGWRTTERGNKEAGSRTSGSTDENGWRASVKVNIEAGRRTSGVLNDPASTEVVLRKTGIRILNEPGGSGADVHRTLYGGSMELPNKCVQPEAKADSTAASATDDVEMEDCNGSVEQSASMDGGATPCVSFSEIDEAEVQDSTKDGEEVTTRNDQSEELSYASGNAGNTKKHMRVSLHPVHEFFTTIVSQEDSEVLISTLTETTSAVEFTSFTSIIDCCVKTPVRLVAEKLEQVALDWFRNSLDVLEHLRWLQKLMLMSEGLCMDVFARDFLHGLNSATRVNWGLKGRLSSALSLAMIEGSMKLDAISQNFHYETTLCLSQVLDSLTMTPAVPRVLDEIELVYDVKWPLGLVITSQSLDEYKKIHRFLLHRLLPPKLERLCGNVIYKMQTFVRAYNETFSTKVLMAAWSDLEHESQKAATLIELRHCHEKYVSIAVRSCFLDRPVLATQSAFLDTLAATWSLTEFVRALDRQVASRVSDETRVLTLCDTINMALRELVGSLQSVNRDAERDTREFSECVLLRLNFNQFYCGNDTR</sequence>
<evidence type="ECO:0000256" key="4">
    <source>
        <dbReference type="ARBA" id="ARBA00022701"/>
    </source>
</evidence>
<feature type="domain" description="Gamma tubulin complex component protein N-terminal" evidence="9">
    <location>
        <begin position="390"/>
        <end position="664"/>
    </location>
</feature>
<evidence type="ECO:0000256" key="5">
    <source>
        <dbReference type="ARBA" id="ARBA00023212"/>
    </source>
</evidence>
<dbReference type="PANTHER" id="PTHR19302:SF70">
    <property type="entry name" value="GAMMA-TUBULIN COMPLEX COMPONENT 6"/>
    <property type="match status" value="1"/>
</dbReference>
<dbReference type="GO" id="GO:0007020">
    <property type="term" value="P:microtubule nucleation"/>
    <property type="evidence" value="ECO:0007669"/>
    <property type="project" value="InterPro"/>
</dbReference>
<keyword evidence="11" id="KW-1185">Reference proteome</keyword>
<feature type="region of interest" description="Disordered" evidence="7">
    <location>
        <begin position="915"/>
        <end position="934"/>
    </location>
</feature>
<dbReference type="Pfam" id="PF17681">
    <property type="entry name" value="GCP_N_terminal"/>
    <property type="match status" value="1"/>
</dbReference>
<dbReference type="STRING" id="4795.A0A225VSB7"/>
<feature type="coiled-coil region" evidence="6">
    <location>
        <begin position="755"/>
        <end position="787"/>
    </location>
</feature>
<organism evidence="10 11">
    <name type="scientific">Phytophthora megakarya</name>
    <dbReference type="NCBI Taxonomy" id="4795"/>
    <lineage>
        <taxon>Eukaryota</taxon>
        <taxon>Sar</taxon>
        <taxon>Stramenopiles</taxon>
        <taxon>Oomycota</taxon>
        <taxon>Peronosporomycetes</taxon>
        <taxon>Peronosporales</taxon>
        <taxon>Peronosporaceae</taxon>
        <taxon>Phytophthora</taxon>
    </lineage>
</organism>
<evidence type="ECO:0000256" key="6">
    <source>
        <dbReference type="SAM" id="Coils"/>
    </source>
</evidence>
<evidence type="ECO:0000259" key="8">
    <source>
        <dbReference type="Pfam" id="PF04130"/>
    </source>
</evidence>
<reference evidence="11" key="1">
    <citation type="submission" date="2017-03" db="EMBL/GenBank/DDBJ databases">
        <title>Phytopthora megakarya and P. palmivora, two closely related causual agents of cacao black pod achieved similar genome size and gene model numbers by different mechanisms.</title>
        <authorList>
            <person name="Ali S."/>
            <person name="Shao J."/>
            <person name="Larry D.J."/>
            <person name="Kronmiller B."/>
            <person name="Shen D."/>
            <person name="Strem M.D."/>
            <person name="Melnick R.L."/>
            <person name="Guiltinan M.J."/>
            <person name="Tyler B.M."/>
            <person name="Meinhardt L.W."/>
            <person name="Bailey B.A."/>
        </authorList>
    </citation>
    <scope>NUCLEOTIDE SEQUENCE [LARGE SCALE GENOMIC DNA]</scope>
    <source>
        <strain evidence="11">zdho120</strain>
    </source>
</reference>
<evidence type="ECO:0000256" key="3">
    <source>
        <dbReference type="ARBA" id="ARBA00022490"/>
    </source>
</evidence>
<proteinExistence type="inferred from homology"/>
<keyword evidence="3" id="KW-0963">Cytoplasm</keyword>
<feature type="compositionally biased region" description="Basic and acidic residues" evidence="7">
    <location>
        <begin position="849"/>
        <end position="862"/>
    </location>
</feature>
<feature type="compositionally biased region" description="Basic and acidic residues" evidence="7">
    <location>
        <begin position="1050"/>
        <end position="1064"/>
    </location>
</feature>
<dbReference type="InterPro" id="IPR007259">
    <property type="entry name" value="GCP"/>
</dbReference>
<dbReference type="GO" id="GO:0051321">
    <property type="term" value="P:meiotic cell cycle"/>
    <property type="evidence" value="ECO:0007669"/>
    <property type="project" value="TreeGrafter"/>
</dbReference>
<evidence type="ECO:0000256" key="7">
    <source>
        <dbReference type="SAM" id="MobiDB-lite"/>
    </source>
</evidence>
<evidence type="ECO:0000259" key="9">
    <source>
        <dbReference type="Pfam" id="PF17681"/>
    </source>
</evidence>
<dbReference type="GO" id="GO:0000278">
    <property type="term" value="P:mitotic cell cycle"/>
    <property type="evidence" value="ECO:0007669"/>
    <property type="project" value="TreeGrafter"/>
</dbReference>
<keyword evidence="4" id="KW-0493">Microtubule</keyword>
<dbReference type="InterPro" id="IPR040457">
    <property type="entry name" value="GCP_C"/>
</dbReference>